<accession>A0A1J7BRN5</accession>
<evidence type="ECO:0000313" key="2">
    <source>
        <dbReference type="Proteomes" id="UP000243342"/>
    </source>
</evidence>
<reference evidence="1 2" key="1">
    <citation type="submission" date="2016-10" db="EMBL/GenBank/DDBJ databases">
        <title>Genome sequence of Streptomyces gilvigriseus MUSC 26.</title>
        <authorList>
            <person name="Lee L.-H."/>
            <person name="Ser H.-L."/>
        </authorList>
    </citation>
    <scope>NUCLEOTIDE SEQUENCE [LARGE SCALE GENOMIC DNA]</scope>
    <source>
        <strain evidence="1 2">MUSC 26</strain>
    </source>
</reference>
<dbReference type="STRING" id="1428644.BIV57_18060"/>
<sequence>MGVAGQAAAWQNPGEMASHLALCAQTPEVRGNIYFSAKDVRADRLGAMSLVVKEYYQKRVLPDFARR</sequence>
<proteinExistence type="predicted"/>
<dbReference type="Proteomes" id="UP000243342">
    <property type="component" value="Unassembled WGS sequence"/>
</dbReference>
<dbReference type="EMBL" id="MLCF01000114">
    <property type="protein sequence ID" value="OIV36105.1"/>
    <property type="molecule type" value="Genomic_DNA"/>
</dbReference>
<gene>
    <name evidence="1" type="ORF">BIV57_18060</name>
</gene>
<keyword evidence="2" id="KW-1185">Reference proteome</keyword>
<dbReference type="AlphaFoldDB" id="A0A1J7BRN5"/>
<organism evidence="1 2">
    <name type="scientific">Mangrovactinospora gilvigrisea</name>
    <dbReference type="NCBI Taxonomy" id="1428644"/>
    <lineage>
        <taxon>Bacteria</taxon>
        <taxon>Bacillati</taxon>
        <taxon>Actinomycetota</taxon>
        <taxon>Actinomycetes</taxon>
        <taxon>Kitasatosporales</taxon>
        <taxon>Streptomycetaceae</taxon>
        <taxon>Mangrovactinospora</taxon>
    </lineage>
</organism>
<comment type="caution">
    <text evidence="1">The sequence shown here is derived from an EMBL/GenBank/DDBJ whole genome shotgun (WGS) entry which is preliminary data.</text>
</comment>
<name>A0A1J7BRN5_9ACTN</name>
<evidence type="ECO:0000313" key="1">
    <source>
        <dbReference type="EMBL" id="OIV36105.1"/>
    </source>
</evidence>
<protein>
    <submittedName>
        <fullName evidence="1">Uncharacterized protein</fullName>
    </submittedName>
</protein>